<feature type="transmembrane region" description="Helical" evidence="9">
    <location>
        <begin position="359"/>
        <end position="379"/>
    </location>
</feature>
<dbReference type="Proteomes" id="UP000509448">
    <property type="component" value="Chromosome"/>
</dbReference>
<feature type="transmembrane region" description="Helical" evidence="9">
    <location>
        <begin position="505"/>
        <end position="528"/>
    </location>
</feature>
<feature type="transmembrane region" description="Helical" evidence="9">
    <location>
        <begin position="132"/>
        <end position="152"/>
    </location>
</feature>
<evidence type="ECO:0000256" key="3">
    <source>
        <dbReference type="ARBA" id="ARBA00022538"/>
    </source>
</evidence>
<feature type="transmembrane region" description="Helical" evidence="9">
    <location>
        <begin position="252"/>
        <end position="269"/>
    </location>
</feature>
<evidence type="ECO:0000256" key="5">
    <source>
        <dbReference type="ARBA" id="ARBA00022958"/>
    </source>
</evidence>
<dbReference type="EC" id="3.6.3.12" evidence="10"/>
<dbReference type="Pfam" id="PF03814">
    <property type="entry name" value="KdpA"/>
    <property type="match status" value="1"/>
</dbReference>
<feature type="transmembrane region" description="Helical" evidence="9">
    <location>
        <begin position="461"/>
        <end position="484"/>
    </location>
</feature>
<dbReference type="GO" id="GO:0016787">
    <property type="term" value="F:hydrolase activity"/>
    <property type="evidence" value="ECO:0007669"/>
    <property type="project" value="UniProtKB-KW"/>
</dbReference>
<dbReference type="PANTHER" id="PTHR30607:SF2">
    <property type="entry name" value="POTASSIUM-TRANSPORTING ATPASE POTASSIUM-BINDING SUBUNIT"/>
    <property type="match status" value="1"/>
</dbReference>
<feature type="transmembrane region" description="Helical" evidence="9">
    <location>
        <begin position="281"/>
        <end position="303"/>
    </location>
</feature>
<name>A0A4P2VGM3_9ARCH</name>
<keyword evidence="7" id="KW-0406">Ion transport</keyword>
<keyword evidence="11" id="KW-1185">Reference proteome</keyword>
<dbReference type="PIRSF" id="PIRSF001294">
    <property type="entry name" value="K_ATPaseA"/>
    <property type="match status" value="1"/>
</dbReference>
<feature type="transmembrane region" description="Helical" evidence="9">
    <location>
        <begin position="400"/>
        <end position="419"/>
    </location>
</feature>
<keyword evidence="6 9" id="KW-1133">Transmembrane helix</keyword>
<evidence type="ECO:0000256" key="2">
    <source>
        <dbReference type="ARBA" id="ARBA00022475"/>
    </source>
</evidence>
<protein>
    <submittedName>
        <fullName evidence="10">Potassium-transporting ATPase A chain</fullName>
        <ecNumber evidence="10">3.6.3.12</ecNumber>
    </submittedName>
</protein>
<feature type="transmembrane region" description="Helical" evidence="9">
    <location>
        <begin position="6"/>
        <end position="27"/>
    </location>
</feature>
<keyword evidence="5" id="KW-0630">Potassium</keyword>
<accession>A0A4P2VGM3</accession>
<keyword evidence="10" id="KW-0378">Hydrolase</keyword>
<keyword evidence="2" id="KW-1003">Cell membrane</keyword>
<evidence type="ECO:0000256" key="9">
    <source>
        <dbReference type="SAM" id="Phobius"/>
    </source>
</evidence>
<sequence>MADLSLELYAVQLISLMSLSISAAYALSRPLARLISPPSGSRLLSIVDAVPRRVIGRAYVEEMSWRRYLASLLALNGVVLALDALLLALQPALGGPRLSPDLIFNIASSFVTNTDLQHYAGSMLTTYSQALVITYTMFVAPASGLAASFAFIRGFTRRTDSLGNFYADFTRSIITVLLPLSFISALLLILMGVPQTLQTQVIVGALQGGHHIIRLGPVASLESIKLLGNNGGGYYSANSASPLENPSGISNFYESFLMLLLPLSIPLAFGRIAGTKRGASILGAMLAGMGVLLGMALLGGAVIGVEPRLGAFGTLLFNTVSMATNTGATASSLLAMSPLAVSSFLMAMFVQAVPGAIGVGFMYMMIFVVITLFILGLMVGKTPEIMGMKISPRDVKISAAAFLVHPLAILIPLVLAFAAGQAQHLLGTPGPLQFTEVLYEFTSAAANNGSDYLGVAANSPFWNYLTGIVMLVGRFVPLALMMALAGSFAGKDRRRMPEPVETQGLLFAVLLLGMTFLLTILTFFPFLILGPFSI</sequence>
<keyword evidence="1" id="KW-0813">Transport</keyword>
<dbReference type="KEGG" id="ccai:NAS2_1204"/>
<keyword evidence="4 9" id="KW-0812">Transmembrane</keyword>
<dbReference type="AlphaFoldDB" id="A0A4P2VGM3"/>
<feature type="transmembrane region" description="Helical" evidence="9">
    <location>
        <begin position="173"/>
        <end position="193"/>
    </location>
</feature>
<dbReference type="GO" id="GO:0008556">
    <property type="term" value="F:P-type potassium transmembrane transporter activity"/>
    <property type="evidence" value="ECO:0007669"/>
    <property type="project" value="InterPro"/>
</dbReference>
<dbReference type="EMBL" id="AP018732">
    <property type="protein sequence ID" value="BBE42593.1"/>
    <property type="molecule type" value="Genomic_DNA"/>
</dbReference>
<reference evidence="10 11" key="1">
    <citation type="journal article" date="2019" name="ISME J.">
        <title>Isolation and characterization of a thermophilic sulfur- and iron-reducing thaumarchaeote from a terrestrial acidic hot spring.</title>
        <authorList>
            <person name="Kato S."/>
            <person name="Itoh T."/>
            <person name="Yuki M."/>
            <person name="Nagamori M."/>
            <person name="Ohnishi M."/>
            <person name="Uematsu K."/>
            <person name="Suzuki K."/>
            <person name="Takashina T."/>
            <person name="Ohkuma M."/>
        </authorList>
    </citation>
    <scope>NUCLEOTIDE SEQUENCE [LARGE SCALE GENOMIC DNA]</scope>
    <source>
        <strain evidence="10 11">NAS-02</strain>
    </source>
</reference>
<evidence type="ECO:0000256" key="4">
    <source>
        <dbReference type="ARBA" id="ARBA00022692"/>
    </source>
</evidence>
<keyword evidence="8 9" id="KW-0472">Membrane</keyword>
<feature type="transmembrane region" description="Helical" evidence="9">
    <location>
        <begin position="68"/>
        <end position="89"/>
    </location>
</feature>
<dbReference type="InterPro" id="IPR004623">
    <property type="entry name" value="KdpA"/>
</dbReference>
<evidence type="ECO:0000256" key="1">
    <source>
        <dbReference type="ARBA" id="ARBA00022448"/>
    </source>
</evidence>
<dbReference type="GO" id="GO:0005886">
    <property type="term" value="C:plasma membrane"/>
    <property type="evidence" value="ECO:0007669"/>
    <property type="project" value="TreeGrafter"/>
</dbReference>
<evidence type="ECO:0000256" key="8">
    <source>
        <dbReference type="ARBA" id="ARBA00023136"/>
    </source>
</evidence>
<gene>
    <name evidence="10" type="ORF">NAS2_1204</name>
</gene>
<proteinExistence type="predicted"/>
<evidence type="ECO:0000313" key="10">
    <source>
        <dbReference type="EMBL" id="BBE42593.1"/>
    </source>
</evidence>
<evidence type="ECO:0000256" key="6">
    <source>
        <dbReference type="ARBA" id="ARBA00022989"/>
    </source>
</evidence>
<evidence type="ECO:0000256" key="7">
    <source>
        <dbReference type="ARBA" id="ARBA00023065"/>
    </source>
</evidence>
<keyword evidence="3" id="KW-0633">Potassium transport</keyword>
<organism evidence="10 11">
    <name type="scientific">Conexivisphaera calida</name>
    <dbReference type="NCBI Taxonomy" id="1874277"/>
    <lineage>
        <taxon>Archaea</taxon>
        <taxon>Nitrososphaerota</taxon>
        <taxon>Conexivisphaeria</taxon>
        <taxon>Conexivisphaerales</taxon>
        <taxon>Conexivisphaeraceae</taxon>
        <taxon>Conexivisphaera</taxon>
    </lineage>
</organism>
<evidence type="ECO:0000313" key="11">
    <source>
        <dbReference type="Proteomes" id="UP000509448"/>
    </source>
</evidence>
<dbReference type="PANTHER" id="PTHR30607">
    <property type="entry name" value="POTASSIUM-TRANSPORTING ATPASE A CHAIN"/>
    <property type="match status" value="1"/>
</dbReference>